<dbReference type="SUPFAM" id="SSF48264">
    <property type="entry name" value="Cytochrome P450"/>
    <property type="match status" value="1"/>
</dbReference>
<keyword evidence="3" id="KW-0503">Monooxygenase</keyword>
<gene>
    <name evidence="4" type="ORF">N5925_10490</name>
</gene>
<organism evidence="4 5">
    <name type="scientific">Glaesserella parasuis</name>
    <name type="common">Haemophilus parasuis</name>
    <dbReference type="NCBI Taxonomy" id="738"/>
    <lineage>
        <taxon>Bacteria</taxon>
        <taxon>Pseudomonadati</taxon>
        <taxon>Pseudomonadota</taxon>
        <taxon>Gammaproteobacteria</taxon>
        <taxon>Pasteurellales</taxon>
        <taxon>Pasteurellaceae</taxon>
        <taxon>Glaesserella</taxon>
    </lineage>
</organism>
<name>A0AA42ELK6_GLAPU</name>
<accession>A0AA42ELK6</accession>
<evidence type="ECO:0000256" key="2">
    <source>
        <dbReference type="ARBA" id="ARBA00010617"/>
    </source>
</evidence>
<dbReference type="EMBL" id="JAODIR010000080">
    <property type="protein sequence ID" value="MDD2168988.1"/>
    <property type="molecule type" value="Genomic_DNA"/>
</dbReference>
<evidence type="ECO:0000313" key="4">
    <source>
        <dbReference type="EMBL" id="MDD2168988.1"/>
    </source>
</evidence>
<dbReference type="PROSITE" id="PS00086">
    <property type="entry name" value="CYTOCHROME_P450"/>
    <property type="match status" value="1"/>
</dbReference>
<dbReference type="Gene3D" id="1.10.630.10">
    <property type="entry name" value="Cytochrome P450"/>
    <property type="match status" value="1"/>
</dbReference>
<reference evidence="4" key="1">
    <citation type="submission" date="2022-09" db="EMBL/GenBank/DDBJ databases">
        <title>Molecular characterization of Glaesserella parasuis strains circulating in commercial swine farms using whole-genome sequencing.</title>
        <authorList>
            <person name="Mugabi R."/>
            <person name="Clavijo M."/>
            <person name="Li G."/>
        </authorList>
    </citation>
    <scope>NUCLEOTIDE SEQUENCE</scope>
    <source>
        <strain evidence="4">0435-53</strain>
    </source>
</reference>
<evidence type="ECO:0000256" key="3">
    <source>
        <dbReference type="RuleBase" id="RU000461"/>
    </source>
</evidence>
<comment type="similarity">
    <text evidence="2 3">Belongs to the cytochrome P450 family.</text>
</comment>
<protein>
    <submittedName>
        <fullName evidence="4">Cytochrome P450</fullName>
    </submittedName>
</protein>
<dbReference type="PANTHER" id="PTHR46696:SF1">
    <property type="entry name" value="CYTOCHROME P450 YJIB-RELATED"/>
    <property type="match status" value="1"/>
</dbReference>
<dbReference type="GO" id="GO:0016705">
    <property type="term" value="F:oxidoreductase activity, acting on paired donors, with incorporation or reduction of molecular oxygen"/>
    <property type="evidence" value="ECO:0007669"/>
    <property type="project" value="InterPro"/>
</dbReference>
<dbReference type="Proteomes" id="UP001148834">
    <property type="component" value="Unassembled WGS sequence"/>
</dbReference>
<dbReference type="InterPro" id="IPR002397">
    <property type="entry name" value="Cyt_P450_B"/>
</dbReference>
<sequence length="277" mass="31237">MINLSLIFRDHKKGPIVKIIHDNYKNIDAYSIIADLLSEKKVITEVELTNLNNILAGSVVGLNNDAYLSERAINVGMLFDGRVNGKKHFLSIAKSFLELFDYFKKSFNDSDENISDMVVTYIAAHQTTMQLIVATLYTIHNFNLTVDKSNIKNIILESSRLYSPVLSVGRIVTKDIHYCRNIIKKGDRAIFYTGLANFDSNSFVLPFTFNLDRINKPLSFGVGIHKCIGMGISLDFTKIFVEFILEKYKLKNVSIFKVDDGASAIGISSFTIEINKK</sequence>
<proteinExistence type="inferred from homology"/>
<keyword evidence="3" id="KW-0479">Metal-binding</keyword>
<keyword evidence="3" id="KW-0560">Oxidoreductase</keyword>
<dbReference type="AlphaFoldDB" id="A0AA42ELK6"/>
<dbReference type="RefSeq" id="WP_202117129.1">
    <property type="nucleotide sequence ID" value="NC_006829.1"/>
</dbReference>
<keyword evidence="3" id="KW-0408">Iron</keyword>
<dbReference type="GO" id="GO:0020037">
    <property type="term" value="F:heme binding"/>
    <property type="evidence" value="ECO:0007669"/>
    <property type="project" value="InterPro"/>
</dbReference>
<dbReference type="Pfam" id="PF00067">
    <property type="entry name" value="p450"/>
    <property type="match status" value="1"/>
</dbReference>
<dbReference type="InterPro" id="IPR036396">
    <property type="entry name" value="Cyt_P450_sf"/>
</dbReference>
<evidence type="ECO:0000313" key="5">
    <source>
        <dbReference type="Proteomes" id="UP001148834"/>
    </source>
</evidence>
<evidence type="ECO:0000256" key="1">
    <source>
        <dbReference type="ARBA" id="ARBA00001971"/>
    </source>
</evidence>
<dbReference type="PRINTS" id="PR00359">
    <property type="entry name" value="BP450"/>
</dbReference>
<dbReference type="PANTHER" id="PTHR46696">
    <property type="entry name" value="P450, PUTATIVE (EUROFUNG)-RELATED"/>
    <property type="match status" value="1"/>
</dbReference>
<dbReference type="InterPro" id="IPR001128">
    <property type="entry name" value="Cyt_P450"/>
</dbReference>
<dbReference type="GO" id="GO:0005506">
    <property type="term" value="F:iron ion binding"/>
    <property type="evidence" value="ECO:0007669"/>
    <property type="project" value="InterPro"/>
</dbReference>
<dbReference type="InterPro" id="IPR017972">
    <property type="entry name" value="Cyt_P450_CS"/>
</dbReference>
<comment type="caution">
    <text evidence="4">The sequence shown here is derived from an EMBL/GenBank/DDBJ whole genome shotgun (WGS) entry which is preliminary data.</text>
</comment>
<keyword evidence="3" id="KW-0349">Heme</keyword>
<dbReference type="GO" id="GO:0004497">
    <property type="term" value="F:monooxygenase activity"/>
    <property type="evidence" value="ECO:0007669"/>
    <property type="project" value="UniProtKB-KW"/>
</dbReference>
<comment type="cofactor">
    <cofactor evidence="1">
        <name>heme</name>
        <dbReference type="ChEBI" id="CHEBI:30413"/>
    </cofactor>
</comment>